<sequence>METLFTFKGIQTNSGYVRMLRRVNYYWVNYYLAEVSQKALPLGLINRLYAALTPQAT</sequence>
<dbReference type="AlphaFoldDB" id="A0A318XNW5"/>
<name>A0A318XNW5_9FIRM</name>
<comment type="caution">
    <text evidence="1">The sequence shown here is derived from an EMBL/GenBank/DDBJ whole genome shotgun (WGS) entry which is preliminary data.</text>
</comment>
<dbReference type="EMBL" id="QKMR01000009">
    <property type="protein sequence ID" value="PYG87768.1"/>
    <property type="molecule type" value="Genomic_DNA"/>
</dbReference>
<gene>
    <name evidence="1" type="ORF">LY28_01788</name>
</gene>
<organism evidence="1 2">
    <name type="scientific">Ruminiclostridium sufflavum DSM 19573</name>
    <dbReference type="NCBI Taxonomy" id="1121337"/>
    <lineage>
        <taxon>Bacteria</taxon>
        <taxon>Bacillati</taxon>
        <taxon>Bacillota</taxon>
        <taxon>Clostridia</taxon>
        <taxon>Eubacteriales</taxon>
        <taxon>Oscillospiraceae</taxon>
        <taxon>Ruminiclostridium</taxon>
    </lineage>
</organism>
<accession>A0A318XNW5</accession>
<proteinExistence type="predicted"/>
<evidence type="ECO:0000313" key="1">
    <source>
        <dbReference type="EMBL" id="PYG87768.1"/>
    </source>
</evidence>
<keyword evidence="2" id="KW-1185">Reference proteome</keyword>
<dbReference type="Proteomes" id="UP000248132">
    <property type="component" value="Unassembled WGS sequence"/>
</dbReference>
<protein>
    <submittedName>
        <fullName evidence="1">Uncharacterized protein</fullName>
    </submittedName>
</protein>
<evidence type="ECO:0000313" key="2">
    <source>
        <dbReference type="Proteomes" id="UP000248132"/>
    </source>
</evidence>
<reference evidence="1 2" key="1">
    <citation type="submission" date="2018-06" db="EMBL/GenBank/DDBJ databases">
        <title>Genomic Encyclopedia of Type Strains, Phase I: the one thousand microbial genomes (KMG-I) project.</title>
        <authorList>
            <person name="Kyrpides N."/>
        </authorList>
    </citation>
    <scope>NUCLEOTIDE SEQUENCE [LARGE SCALE GENOMIC DNA]</scope>
    <source>
        <strain evidence="1 2">DSM 19573</strain>
    </source>
</reference>